<dbReference type="PANTHER" id="PTHR21346">
    <property type="entry name" value="FUN14 DOMAIN CONTAINING"/>
    <property type="match status" value="1"/>
</dbReference>
<evidence type="ECO:0000256" key="3">
    <source>
        <dbReference type="ARBA" id="ARBA00022692"/>
    </source>
</evidence>
<protein>
    <submittedName>
        <fullName evidence="6">Uncharacterized protein</fullName>
    </submittedName>
</protein>
<evidence type="ECO:0000313" key="7">
    <source>
        <dbReference type="Proteomes" id="UP001176961"/>
    </source>
</evidence>
<dbReference type="AlphaFoldDB" id="A0AA36M7Y4"/>
<proteinExistence type="inferred from homology"/>
<evidence type="ECO:0000313" key="6">
    <source>
        <dbReference type="EMBL" id="CAJ0600950.1"/>
    </source>
</evidence>
<organism evidence="6 7">
    <name type="scientific">Cylicocyclus nassatus</name>
    <name type="common">Nematode worm</name>
    <dbReference type="NCBI Taxonomy" id="53992"/>
    <lineage>
        <taxon>Eukaryota</taxon>
        <taxon>Metazoa</taxon>
        <taxon>Ecdysozoa</taxon>
        <taxon>Nematoda</taxon>
        <taxon>Chromadorea</taxon>
        <taxon>Rhabditida</taxon>
        <taxon>Rhabditina</taxon>
        <taxon>Rhabditomorpha</taxon>
        <taxon>Strongyloidea</taxon>
        <taxon>Strongylidae</taxon>
        <taxon>Cylicocyclus</taxon>
    </lineage>
</organism>
<reference evidence="6" key="1">
    <citation type="submission" date="2023-07" db="EMBL/GenBank/DDBJ databases">
        <authorList>
            <consortium name="CYATHOMIX"/>
        </authorList>
    </citation>
    <scope>NUCLEOTIDE SEQUENCE</scope>
    <source>
        <strain evidence="6">N/A</strain>
    </source>
</reference>
<evidence type="ECO:0000256" key="4">
    <source>
        <dbReference type="ARBA" id="ARBA00022989"/>
    </source>
</evidence>
<dbReference type="PANTHER" id="PTHR21346:SF0">
    <property type="entry name" value="RE45833P"/>
    <property type="match status" value="1"/>
</dbReference>
<dbReference type="Proteomes" id="UP001176961">
    <property type="component" value="Unassembled WGS sequence"/>
</dbReference>
<comment type="subcellular location">
    <subcellularLocation>
        <location evidence="1">Mitochondrion outer membrane</location>
        <topology evidence="1">Multi-pass membrane protein</topology>
    </subcellularLocation>
</comment>
<dbReference type="InterPro" id="IPR007014">
    <property type="entry name" value="FUN14"/>
</dbReference>
<keyword evidence="4" id="KW-1133">Transmembrane helix</keyword>
<comment type="similarity">
    <text evidence="2">Belongs to the FUN14 family.</text>
</comment>
<keyword evidence="5" id="KW-0472">Membrane</keyword>
<sequence>MSSPDIDNLIKSLTSSKRATPQSVYKRTLSFIDNINKKPPPVQMAVGGGAGLCVGYIFTRTSKAVATALGVSLVAFQVCNYRGYIKLNRSKFEKDLHDLKRGIERNLLGDTGPSIPDEKDVNDFLRSNAWLLGGFAAGWLLGFGLA</sequence>
<keyword evidence="7" id="KW-1185">Reference proteome</keyword>
<dbReference type="GO" id="GO:0000422">
    <property type="term" value="P:autophagy of mitochondrion"/>
    <property type="evidence" value="ECO:0007669"/>
    <property type="project" value="TreeGrafter"/>
</dbReference>
<evidence type="ECO:0000256" key="5">
    <source>
        <dbReference type="ARBA" id="ARBA00023136"/>
    </source>
</evidence>
<evidence type="ECO:0000256" key="2">
    <source>
        <dbReference type="ARBA" id="ARBA00009160"/>
    </source>
</evidence>
<gene>
    <name evidence="6" type="ORF">CYNAS_LOCUS12933</name>
</gene>
<dbReference type="EMBL" id="CATQJL010000305">
    <property type="protein sequence ID" value="CAJ0600950.1"/>
    <property type="molecule type" value="Genomic_DNA"/>
</dbReference>
<dbReference type="Pfam" id="PF04930">
    <property type="entry name" value="FUN14"/>
    <property type="match status" value="1"/>
</dbReference>
<name>A0AA36M7Y4_CYLNA</name>
<evidence type="ECO:0000256" key="1">
    <source>
        <dbReference type="ARBA" id="ARBA00004374"/>
    </source>
</evidence>
<dbReference type="GO" id="GO:0005741">
    <property type="term" value="C:mitochondrial outer membrane"/>
    <property type="evidence" value="ECO:0007669"/>
    <property type="project" value="UniProtKB-SubCell"/>
</dbReference>
<accession>A0AA36M7Y4</accession>
<comment type="caution">
    <text evidence="6">The sequence shown here is derived from an EMBL/GenBank/DDBJ whole genome shotgun (WGS) entry which is preliminary data.</text>
</comment>
<keyword evidence="3" id="KW-0812">Transmembrane</keyword>